<evidence type="ECO:0000256" key="1">
    <source>
        <dbReference type="SAM" id="MobiDB-lite"/>
    </source>
</evidence>
<dbReference type="RefSeq" id="WP_143712470.1">
    <property type="nucleotide sequence ID" value="NZ_JAURUE010000003.1"/>
</dbReference>
<evidence type="ECO:0000256" key="2">
    <source>
        <dbReference type="SAM" id="Phobius"/>
    </source>
</evidence>
<feature type="transmembrane region" description="Helical" evidence="2">
    <location>
        <begin position="20"/>
        <end position="43"/>
    </location>
</feature>
<keyword evidence="2" id="KW-1133">Transmembrane helix</keyword>
<evidence type="ECO:0000313" key="4">
    <source>
        <dbReference type="Proteomes" id="UP001234880"/>
    </source>
</evidence>
<organism evidence="3 4">
    <name type="scientific">Streptomyces demainii</name>
    <dbReference type="NCBI Taxonomy" id="588122"/>
    <lineage>
        <taxon>Bacteria</taxon>
        <taxon>Bacillati</taxon>
        <taxon>Actinomycetota</taxon>
        <taxon>Actinomycetes</taxon>
        <taxon>Kitasatosporales</taxon>
        <taxon>Streptomycetaceae</taxon>
        <taxon>Streptomyces</taxon>
    </lineage>
</organism>
<dbReference type="EMBL" id="JAURUE010000003">
    <property type="protein sequence ID" value="MDP9616373.1"/>
    <property type="molecule type" value="Genomic_DNA"/>
</dbReference>
<keyword evidence="4" id="KW-1185">Reference proteome</keyword>
<name>A0ABT9L6Q3_9ACTN</name>
<accession>A0ABT9L6Q3</accession>
<feature type="region of interest" description="Disordered" evidence="1">
    <location>
        <begin position="61"/>
        <end position="81"/>
    </location>
</feature>
<feature type="region of interest" description="Disordered" evidence="1">
    <location>
        <begin position="1"/>
        <end position="20"/>
    </location>
</feature>
<comment type="caution">
    <text evidence="3">The sequence shown here is derived from an EMBL/GenBank/DDBJ whole genome shotgun (WGS) entry which is preliminary data.</text>
</comment>
<proteinExistence type="predicted"/>
<reference evidence="3 4" key="1">
    <citation type="submission" date="2023-07" db="EMBL/GenBank/DDBJ databases">
        <title>Sequencing the genomes of 1000 actinobacteria strains.</title>
        <authorList>
            <person name="Klenk H.-P."/>
        </authorList>
    </citation>
    <scope>NUCLEOTIDE SEQUENCE [LARGE SCALE GENOMIC DNA]</scope>
    <source>
        <strain evidence="3 4">DSM 41600</strain>
    </source>
</reference>
<evidence type="ECO:0000313" key="3">
    <source>
        <dbReference type="EMBL" id="MDP9616373.1"/>
    </source>
</evidence>
<protein>
    <submittedName>
        <fullName evidence="3">Uncharacterized protein</fullName>
    </submittedName>
</protein>
<keyword evidence="2" id="KW-0472">Membrane</keyword>
<keyword evidence="2" id="KW-0812">Transmembrane</keyword>
<dbReference type="Proteomes" id="UP001234880">
    <property type="component" value="Unassembled WGS sequence"/>
</dbReference>
<gene>
    <name evidence="3" type="ORF">JOF35_008731</name>
</gene>
<sequence>MPQTETTQAEAAQPHSTGSGLQTVMVAFGMSIVAMVVGTALYGPPENSERAFRLLHWWKRDPEPAPEAPTPSPRRSQRTKR</sequence>